<accession>A0ABR7Q6K6</accession>
<evidence type="ECO:0000313" key="2">
    <source>
        <dbReference type="Proteomes" id="UP000619238"/>
    </source>
</evidence>
<proteinExistence type="predicted"/>
<evidence type="ECO:0000313" key="1">
    <source>
        <dbReference type="EMBL" id="MBC8754194.1"/>
    </source>
</evidence>
<keyword evidence="2" id="KW-1185">Reference proteome</keyword>
<dbReference type="Proteomes" id="UP000619238">
    <property type="component" value="Unassembled WGS sequence"/>
</dbReference>
<organism evidence="1 2">
    <name type="scientific">Kordia aestuariivivens</name>
    <dbReference type="NCBI Taxonomy" id="2759037"/>
    <lineage>
        <taxon>Bacteria</taxon>
        <taxon>Pseudomonadati</taxon>
        <taxon>Bacteroidota</taxon>
        <taxon>Flavobacteriia</taxon>
        <taxon>Flavobacteriales</taxon>
        <taxon>Flavobacteriaceae</taxon>
        <taxon>Kordia</taxon>
    </lineage>
</organism>
<protein>
    <submittedName>
        <fullName evidence="1">Uncharacterized protein</fullName>
    </submittedName>
</protein>
<gene>
    <name evidence="1" type="ORF">H2O64_05890</name>
</gene>
<reference evidence="1 2" key="1">
    <citation type="submission" date="2020-07" db="EMBL/GenBank/DDBJ databases">
        <title>Description of Kordia aestuariivivens sp. nov., isolated from a tidal flat.</title>
        <authorList>
            <person name="Park S."/>
            <person name="Yoon J.-H."/>
        </authorList>
    </citation>
    <scope>NUCLEOTIDE SEQUENCE [LARGE SCALE GENOMIC DNA]</scope>
    <source>
        <strain evidence="1 2">YSTF-M3</strain>
    </source>
</reference>
<name>A0ABR7Q6K6_9FLAO</name>
<sequence>MGAIELKNKIIQLLNTDNISYLKEVFDFAEKNKLQHTDSFQELPTPIQELLLESAAQADRGELTSHDKVMEEVQKRYNLTK</sequence>
<comment type="caution">
    <text evidence="1">The sequence shown here is derived from an EMBL/GenBank/DDBJ whole genome shotgun (WGS) entry which is preliminary data.</text>
</comment>
<dbReference type="RefSeq" id="WP_187561242.1">
    <property type="nucleotide sequence ID" value="NZ_JACGWS010000003.1"/>
</dbReference>
<dbReference type="EMBL" id="JACGWS010000003">
    <property type="protein sequence ID" value="MBC8754194.1"/>
    <property type="molecule type" value="Genomic_DNA"/>
</dbReference>